<protein>
    <submittedName>
        <fullName evidence="2">Uncharacterized protein</fullName>
    </submittedName>
</protein>
<evidence type="ECO:0000313" key="3">
    <source>
        <dbReference type="Proteomes" id="UP000319411"/>
    </source>
</evidence>
<reference evidence="2 3" key="1">
    <citation type="submission" date="2018-10" db="EMBL/GenBank/DDBJ databases">
        <title>Genome Sequencing of Pantoea dispersa DSM 32899.</title>
        <authorList>
            <person name="Nawrath M."/>
            <person name="Ottenheim C."/>
            <person name="Wilm A."/>
            <person name="Zimmermann W."/>
            <person name="Wu J.C."/>
        </authorList>
    </citation>
    <scope>NUCLEOTIDE SEQUENCE [LARGE SCALE GENOMIC DNA]</scope>
    <source>
        <strain evidence="2 3">DSM 32899</strain>
    </source>
</reference>
<name>A0A518XB38_9GAMM</name>
<evidence type="ECO:0000313" key="2">
    <source>
        <dbReference type="EMBL" id="QDY41395.1"/>
    </source>
</evidence>
<accession>A0A518XB38</accession>
<evidence type="ECO:0000256" key="1">
    <source>
        <dbReference type="SAM" id="SignalP"/>
    </source>
</evidence>
<feature type="signal peptide" evidence="1">
    <location>
        <begin position="1"/>
        <end position="19"/>
    </location>
</feature>
<proteinExistence type="predicted"/>
<sequence length="59" mass="6473">MLLNNSLILMAMTPKPSFAAECMQAAYFLACARFSVANTQGYPQEWWITESSPAPIGCV</sequence>
<dbReference type="KEGG" id="pdis:D8B20_05575"/>
<dbReference type="Proteomes" id="UP000319411">
    <property type="component" value="Chromosome"/>
</dbReference>
<dbReference type="AlphaFoldDB" id="A0A518XB38"/>
<feature type="chain" id="PRO_5021941262" evidence="1">
    <location>
        <begin position="20"/>
        <end position="59"/>
    </location>
</feature>
<gene>
    <name evidence="2" type="ORF">D8B20_05575</name>
</gene>
<keyword evidence="1" id="KW-0732">Signal</keyword>
<dbReference type="EMBL" id="CP032702">
    <property type="protein sequence ID" value="QDY41395.1"/>
    <property type="molecule type" value="Genomic_DNA"/>
</dbReference>
<keyword evidence="3" id="KW-1185">Reference proteome</keyword>
<organism evidence="2 3">
    <name type="scientific">Candidatus Pantoea soli</name>
    <dbReference type="NCBI Taxonomy" id="3098669"/>
    <lineage>
        <taxon>Bacteria</taxon>
        <taxon>Pseudomonadati</taxon>
        <taxon>Pseudomonadota</taxon>
        <taxon>Gammaproteobacteria</taxon>
        <taxon>Enterobacterales</taxon>
        <taxon>Erwiniaceae</taxon>
        <taxon>Pantoea</taxon>
    </lineage>
</organism>